<dbReference type="SMART" id="SM00181">
    <property type="entry name" value="EGF"/>
    <property type="match status" value="1"/>
</dbReference>
<evidence type="ECO:0000259" key="4">
    <source>
        <dbReference type="PROSITE" id="PS01186"/>
    </source>
</evidence>
<evidence type="ECO:0000256" key="3">
    <source>
        <dbReference type="ARBA" id="ARBA00023157"/>
    </source>
</evidence>
<proteinExistence type="predicted"/>
<reference evidence="5" key="1">
    <citation type="submission" date="2025-08" db="UniProtKB">
        <authorList>
            <consortium name="Ensembl"/>
        </authorList>
    </citation>
    <scope>IDENTIFICATION</scope>
</reference>
<keyword evidence="2" id="KW-0677">Repeat</keyword>
<dbReference type="FunFam" id="2.10.25.10:FF:000010">
    <property type="entry name" value="Pro-epidermal growth factor"/>
    <property type="match status" value="1"/>
</dbReference>
<dbReference type="Ensembl" id="ENSSDUT00000010733.1">
    <property type="protein sequence ID" value="ENSSDUP00000010536.1"/>
    <property type="gene ID" value="ENSSDUG00000007714.1"/>
</dbReference>
<evidence type="ECO:0000313" key="6">
    <source>
        <dbReference type="Proteomes" id="UP000261420"/>
    </source>
</evidence>
<evidence type="ECO:0000313" key="5">
    <source>
        <dbReference type="Ensembl" id="ENSSDUP00000010536.1"/>
    </source>
</evidence>
<keyword evidence="6" id="KW-1185">Reference proteome</keyword>
<dbReference type="InterPro" id="IPR000742">
    <property type="entry name" value="EGF"/>
</dbReference>
<dbReference type="InterPro" id="IPR001881">
    <property type="entry name" value="EGF-like_Ca-bd_dom"/>
</dbReference>
<accession>A0A3B4TW66</accession>
<evidence type="ECO:0000256" key="1">
    <source>
        <dbReference type="ARBA" id="ARBA00022536"/>
    </source>
</evidence>
<dbReference type="OMA" id="ECAVTNG"/>
<dbReference type="SUPFAM" id="SSF57196">
    <property type="entry name" value="EGF/Laminin"/>
    <property type="match status" value="1"/>
</dbReference>
<protein>
    <recommendedName>
        <fullName evidence="4">EGF-like domain-containing protein</fullName>
    </recommendedName>
</protein>
<dbReference type="Gene3D" id="2.10.25.10">
    <property type="entry name" value="Laminin"/>
    <property type="match status" value="1"/>
</dbReference>
<name>A0A3B4TW66_SERDU</name>
<dbReference type="GeneTree" id="ENSGT00940000179641"/>
<dbReference type="AlphaFoldDB" id="A0A3B4TW66"/>
<sequence>ADVAPWENSCLTLNGTCEHVCINTLGSFQCSCRPGYQLHIDGHTCVGQSLADTHSLLTAV</sequence>
<feature type="domain" description="EGF-like" evidence="4">
    <location>
        <begin position="30"/>
        <end position="45"/>
    </location>
</feature>
<dbReference type="PROSITE" id="PS01186">
    <property type="entry name" value="EGF_2"/>
    <property type="match status" value="1"/>
</dbReference>
<evidence type="ECO:0000256" key="2">
    <source>
        <dbReference type="ARBA" id="ARBA00022737"/>
    </source>
</evidence>
<keyword evidence="1" id="KW-0245">EGF-like domain</keyword>
<reference evidence="5" key="2">
    <citation type="submission" date="2025-09" db="UniProtKB">
        <authorList>
            <consortium name="Ensembl"/>
        </authorList>
    </citation>
    <scope>IDENTIFICATION</scope>
</reference>
<dbReference type="Proteomes" id="UP000261420">
    <property type="component" value="Unplaced"/>
</dbReference>
<dbReference type="Pfam" id="PF14670">
    <property type="entry name" value="FXa_inhibition"/>
    <property type="match status" value="1"/>
</dbReference>
<organism evidence="5 6">
    <name type="scientific">Seriola dumerili</name>
    <name type="common">Greater amberjack</name>
    <name type="synonym">Caranx dumerili</name>
    <dbReference type="NCBI Taxonomy" id="41447"/>
    <lineage>
        <taxon>Eukaryota</taxon>
        <taxon>Metazoa</taxon>
        <taxon>Chordata</taxon>
        <taxon>Craniata</taxon>
        <taxon>Vertebrata</taxon>
        <taxon>Euteleostomi</taxon>
        <taxon>Actinopterygii</taxon>
        <taxon>Neopterygii</taxon>
        <taxon>Teleostei</taxon>
        <taxon>Neoteleostei</taxon>
        <taxon>Acanthomorphata</taxon>
        <taxon>Carangaria</taxon>
        <taxon>Carangiformes</taxon>
        <taxon>Carangidae</taxon>
        <taxon>Seriola</taxon>
    </lineage>
</organism>
<dbReference type="GO" id="GO:0005509">
    <property type="term" value="F:calcium ion binding"/>
    <property type="evidence" value="ECO:0007669"/>
    <property type="project" value="InterPro"/>
</dbReference>
<keyword evidence="3" id="KW-1015">Disulfide bond</keyword>
<dbReference type="SMART" id="SM00179">
    <property type="entry name" value="EGF_CA"/>
    <property type="match status" value="1"/>
</dbReference>